<comment type="caution">
    <text evidence="4">The sequence shown here is derived from an EMBL/GenBank/DDBJ whole genome shotgun (WGS) entry which is preliminary data.</text>
</comment>
<dbReference type="PANTHER" id="PTHR13504">
    <property type="entry name" value="FIDO DOMAIN-CONTAINING PROTEIN DDB_G0283145"/>
    <property type="match status" value="1"/>
</dbReference>
<evidence type="ECO:0000313" key="5">
    <source>
        <dbReference type="Proteomes" id="UP001219525"/>
    </source>
</evidence>
<accession>A0AAD6VWP8</accession>
<dbReference type="Proteomes" id="UP001219525">
    <property type="component" value="Unassembled WGS sequence"/>
</dbReference>
<feature type="active site" evidence="1">
    <location>
        <position position="305"/>
    </location>
</feature>
<dbReference type="AlphaFoldDB" id="A0AAD6VWP8"/>
<dbReference type="InterPro" id="IPR036597">
    <property type="entry name" value="Fido-like_dom_sf"/>
</dbReference>
<dbReference type="Pfam" id="PF02661">
    <property type="entry name" value="Fic"/>
    <property type="match status" value="1"/>
</dbReference>
<dbReference type="EMBL" id="JARJCW010000010">
    <property type="protein sequence ID" value="KAJ7220168.1"/>
    <property type="molecule type" value="Genomic_DNA"/>
</dbReference>
<keyword evidence="2" id="KW-0067">ATP-binding</keyword>
<dbReference type="PANTHER" id="PTHR13504:SF38">
    <property type="entry name" value="FIDO DOMAIN-CONTAINING PROTEIN"/>
    <property type="match status" value="1"/>
</dbReference>
<dbReference type="InterPro" id="IPR003812">
    <property type="entry name" value="Fido"/>
</dbReference>
<dbReference type="InterPro" id="IPR040198">
    <property type="entry name" value="Fido_containing"/>
</dbReference>
<dbReference type="GO" id="GO:0005524">
    <property type="term" value="F:ATP binding"/>
    <property type="evidence" value="ECO:0007669"/>
    <property type="project" value="UniProtKB-KW"/>
</dbReference>
<feature type="binding site" evidence="2">
    <location>
        <begin position="309"/>
        <end position="316"/>
    </location>
    <ligand>
        <name>ATP</name>
        <dbReference type="ChEBI" id="CHEBI:30616"/>
    </ligand>
</feature>
<dbReference type="SUPFAM" id="SSF140931">
    <property type="entry name" value="Fic-like"/>
    <property type="match status" value="1"/>
</dbReference>
<evidence type="ECO:0000313" key="4">
    <source>
        <dbReference type="EMBL" id="KAJ7220168.1"/>
    </source>
</evidence>
<sequence>MWPSSKPALLFAAHARRQLQLRLFTTGPSALSPGQIEKLRRSKLENVYQVFRTMERGPKYTELATSGRVWEDYARPGNLTEFLRVQDELKDWLKGLDELREEASRKMTLSDMALTLTSAVAHQSVAFEGNPLTLGDTGIVRDGLFGKIDASLDGSLSTPMSALGSIQLPPAAELLPNEDPSAVAELRNQLFLSQYLAENSTRIASSPDFAQPDLHDIKTISAILLRGTSAEALYANTWGPKVPLGEFRLVPIQVRSHPLAIFPYPDEVPALMDRLLLWRQETHAKAVLHPLIFAARYETYFTAIHPFLDGNGRVGRFLAGLYLTQNGFLATSYHNLDRKGYLRAVGEVHEGWPDLLCWSMLEAQRDTLITFLGTP</sequence>
<feature type="domain" description="Fido" evidence="3">
    <location>
        <begin position="212"/>
        <end position="361"/>
    </location>
</feature>
<keyword evidence="2" id="KW-0547">Nucleotide-binding</keyword>
<organism evidence="4 5">
    <name type="scientific">Mycena pura</name>
    <dbReference type="NCBI Taxonomy" id="153505"/>
    <lineage>
        <taxon>Eukaryota</taxon>
        <taxon>Fungi</taxon>
        <taxon>Dikarya</taxon>
        <taxon>Basidiomycota</taxon>
        <taxon>Agaricomycotina</taxon>
        <taxon>Agaricomycetes</taxon>
        <taxon>Agaricomycetidae</taxon>
        <taxon>Agaricales</taxon>
        <taxon>Marasmiineae</taxon>
        <taxon>Mycenaceae</taxon>
        <taxon>Mycena</taxon>
    </lineage>
</organism>
<dbReference type="Gene3D" id="1.10.3290.10">
    <property type="entry name" value="Fido-like domain"/>
    <property type="match status" value="1"/>
</dbReference>
<keyword evidence="5" id="KW-1185">Reference proteome</keyword>
<evidence type="ECO:0000256" key="2">
    <source>
        <dbReference type="PIRSR" id="PIRSR640198-2"/>
    </source>
</evidence>
<reference evidence="4" key="1">
    <citation type="submission" date="2023-03" db="EMBL/GenBank/DDBJ databases">
        <title>Massive genome expansion in bonnet fungi (Mycena s.s.) driven by repeated elements and novel gene families across ecological guilds.</title>
        <authorList>
            <consortium name="Lawrence Berkeley National Laboratory"/>
            <person name="Harder C.B."/>
            <person name="Miyauchi S."/>
            <person name="Viragh M."/>
            <person name="Kuo A."/>
            <person name="Thoen E."/>
            <person name="Andreopoulos B."/>
            <person name="Lu D."/>
            <person name="Skrede I."/>
            <person name="Drula E."/>
            <person name="Henrissat B."/>
            <person name="Morin E."/>
            <person name="Kohler A."/>
            <person name="Barry K."/>
            <person name="LaButti K."/>
            <person name="Morin E."/>
            <person name="Salamov A."/>
            <person name="Lipzen A."/>
            <person name="Mereny Z."/>
            <person name="Hegedus B."/>
            <person name="Baldrian P."/>
            <person name="Stursova M."/>
            <person name="Weitz H."/>
            <person name="Taylor A."/>
            <person name="Grigoriev I.V."/>
            <person name="Nagy L.G."/>
            <person name="Martin F."/>
            <person name="Kauserud H."/>
        </authorList>
    </citation>
    <scope>NUCLEOTIDE SEQUENCE</scope>
    <source>
        <strain evidence="4">9144</strain>
    </source>
</reference>
<evidence type="ECO:0000259" key="3">
    <source>
        <dbReference type="PROSITE" id="PS51459"/>
    </source>
</evidence>
<dbReference type="PROSITE" id="PS51459">
    <property type="entry name" value="FIDO"/>
    <property type="match status" value="1"/>
</dbReference>
<evidence type="ECO:0000256" key="1">
    <source>
        <dbReference type="PIRSR" id="PIRSR640198-1"/>
    </source>
</evidence>
<name>A0AAD6VWP8_9AGAR</name>
<gene>
    <name evidence="4" type="ORF">GGX14DRAFT_585871</name>
</gene>
<protein>
    <submittedName>
        <fullName evidence="4">Fido domain-containing protein</fullName>
    </submittedName>
</protein>
<proteinExistence type="predicted"/>
<feature type="binding site" evidence="2">
    <location>
        <begin position="254"/>
        <end position="257"/>
    </location>
    <ligand>
        <name>ATP</name>
        <dbReference type="ChEBI" id="CHEBI:30616"/>
    </ligand>
</feature>